<evidence type="ECO:0000313" key="2">
    <source>
        <dbReference type="EMBL" id="CCH47268.1"/>
    </source>
</evidence>
<dbReference type="STRING" id="1322246.BN4_10028"/>
<keyword evidence="3" id="KW-1185">Reference proteome</keyword>
<name>M1WUF9_PSEP2</name>
<reference evidence="2 3" key="1">
    <citation type="journal article" date="2013" name="PLoS ONE">
        <title>The first genomic and proteomic characterization of a deep-sea sulfate reducer: insights into the piezophilic lifestyle of Desulfovibrio piezophilus.</title>
        <authorList>
            <person name="Pradel N."/>
            <person name="Ji B."/>
            <person name="Gimenez G."/>
            <person name="Talla E."/>
            <person name="Lenoble P."/>
            <person name="Garel M."/>
            <person name="Tamburini C."/>
            <person name="Fourquet P."/>
            <person name="Lebrun R."/>
            <person name="Bertin P."/>
            <person name="Denis Y."/>
            <person name="Pophillat M."/>
            <person name="Barbe V."/>
            <person name="Ollivier B."/>
            <person name="Dolla A."/>
        </authorList>
    </citation>
    <scope>NUCLEOTIDE SEQUENCE [LARGE SCALE GENOMIC DNA]</scope>
    <source>
        <strain evidence="3">DSM 10523 / SB164P1</strain>
    </source>
</reference>
<dbReference type="AlphaFoldDB" id="M1WUF9"/>
<proteinExistence type="predicted"/>
<feature type="region of interest" description="Disordered" evidence="1">
    <location>
        <begin position="40"/>
        <end position="59"/>
    </location>
</feature>
<evidence type="ECO:0000256" key="1">
    <source>
        <dbReference type="SAM" id="MobiDB-lite"/>
    </source>
</evidence>
<dbReference type="PATRIC" id="fig|879567.3.peg.31"/>
<sequence>MSLESVSLKSILLEALFLLLFLLWERPLLVAPFFFAFGYSQQGENPTSSVGNKPSEKPS</sequence>
<evidence type="ECO:0000313" key="3">
    <source>
        <dbReference type="Proteomes" id="UP000011724"/>
    </source>
</evidence>
<protein>
    <submittedName>
        <fullName evidence="2">Uncharacterized protein</fullName>
    </submittedName>
</protein>
<organism evidence="2 3">
    <name type="scientific">Pseudodesulfovibrio piezophilus (strain DSM 21447 / JCM 15486 / C1TLV30)</name>
    <name type="common">Desulfovibrio piezophilus</name>
    <dbReference type="NCBI Taxonomy" id="1322246"/>
    <lineage>
        <taxon>Bacteria</taxon>
        <taxon>Pseudomonadati</taxon>
        <taxon>Thermodesulfobacteriota</taxon>
        <taxon>Desulfovibrionia</taxon>
        <taxon>Desulfovibrionales</taxon>
        <taxon>Desulfovibrionaceae</taxon>
    </lineage>
</organism>
<reference evidence="3" key="2">
    <citation type="journal article" date="2013" name="Stand. Genomic Sci.">
        <title>Complete genome sequence of Desulfocapsa sulfexigens, a marine deltaproteobacterium specialized in disproportionating inorganic sulfur compounds.</title>
        <authorList>
            <person name="Finster K.W."/>
            <person name="Kjeldsen K.U."/>
            <person name="Kube M."/>
            <person name="Reinhardt R."/>
            <person name="Mussmann M."/>
            <person name="Amann R."/>
            <person name="Schreiber L."/>
        </authorList>
    </citation>
    <scope>NUCLEOTIDE SEQUENCE [LARGE SCALE GENOMIC DNA]</scope>
    <source>
        <strain evidence="3">DSM 10523 / SB164P1</strain>
    </source>
</reference>
<dbReference type="KEGG" id="dpi:BN4_10028"/>
<feature type="compositionally biased region" description="Polar residues" evidence="1">
    <location>
        <begin position="40"/>
        <end position="52"/>
    </location>
</feature>
<gene>
    <name evidence="2" type="ordered locus">BN4_10028</name>
</gene>
<accession>M1WUF9</accession>
<dbReference type="EMBL" id="FO203427">
    <property type="protein sequence ID" value="CCH47268.1"/>
    <property type="molecule type" value="Genomic_DNA"/>
</dbReference>
<dbReference type="Proteomes" id="UP000011724">
    <property type="component" value="Chromosome"/>
</dbReference>
<dbReference type="HOGENOM" id="CLU_2952920_0_0_7"/>